<keyword evidence="3" id="KW-1185">Reference proteome</keyword>
<dbReference type="EMBL" id="JASGXD010000002">
    <property type="protein sequence ID" value="KAK6007732.1"/>
    <property type="molecule type" value="Genomic_DNA"/>
</dbReference>
<feature type="chain" id="PRO_5046419732" evidence="1">
    <location>
        <begin position="20"/>
        <end position="205"/>
    </location>
</feature>
<evidence type="ECO:0000256" key="1">
    <source>
        <dbReference type="SAM" id="SignalP"/>
    </source>
</evidence>
<evidence type="ECO:0000313" key="3">
    <source>
        <dbReference type="Proteomes" id="UP001341245"/>
    </source>
</evidence>
<comment type="caution">
    <text evidence="2">The sequence shown here is derived from an EMBL/GenBank/DDBJ whole genome shotgun (WGS) entry which is preliminary data.</text>
</comment>
<sequence length="205" mass="22856">MKFTATVLTLFGATSLAAAAAPLDVIPPRLGPDGLAKRSPFGCSWTSWRCAMVEGAYCGEMHSQDCYVKCMTDRGCPVPPDPPEVETLEKRDSRVHCGMRNFECESQVELADSSANITEIYHNCMAERGCKIPTSLIIDTTEILTKRWHPHCGAWQKTKCAMKAESPEKWGDEDAIVDEDWRACMIDHNCQCAIDYPYYCDSTNS</sequence>
<accession>A0ABR0TUG9</accession>
<protein>
    <submittedName>
        <fullName evidence="2">Uncharacterized protein</fullName>
    </submittedName>
</protein>
<proteinExistence type="predicted"/>
<organism evidence="2 3">
    <name type="scientific">Aureobasidium pullulans</name>
    <name type="common">Black yeast</name>
    <name type="synonym">Pullularia pullulans</name>
    <dbReference type="NCBI Taxonomy" id="5580"/>
    <lineage>
        <taxon>Eukaryota</taxon>
        <taxon>Fungi</taxon>
        <taxon>Dikarya</taxon>
        <taxon>Ascomycota</taxon>
        <taxon>Pezizomycotina</taxon>
        <taxon>Dothideomycetes</taxon>
        <taxon>Dothideomycetidae</taxon>
        <taxon>Dothideales</taxon>
        <taxon>Saccotheciaceae</taxon>
        <taxon>Aureobasidium</taxon>
    </lineage>
</organism>
<name>A0ABR0TUG9_AURPU</name>
<feature type="signal peptide" evidence="1">
    <location>
        <begin position="1"/>
        <end position="19"/>
    </location>
</feature>
<keyword evidence="1" id="KW-0732">Signal</keyword>
<evidence type="ECO:0000313" key="2">
    <source>
        <dbReference type="EMBL" id="KAK6007732.1"/>
    </source>
</evidence>
<reference evidence="2 3" key="1">
    <citation type="submission" date="2023-11" db="EMBL/GenBank/DDBJ databases">
        <title>Draft genome sequence and annotation of the polyextremotolerant black yeast-like fungus Aureobasidium pullulans NRRL 62042.</title>
        <authorList>
            <person name="Dielentheis-Frenken M.R.E."/>
            <person name="Wibberg D."/>
            <person name="Blank L.M."/>
            <person name="Tiso T."/>
        </authorList>
    </citation>
    <scope>NUCLEOTIDE SEQUENCE [LARGE SCALE GENOMIC DNA]</scope>
    <source>
        <strain evidence="2 3">NRRL 62042</strain>
    </source>
</reference>
<gene>
    <name evidence="2" type="ORF">QM012_004546</name>
</gene>
<dbReference type="Proteomes" id="UP001341245">
    <property type="component" value="Unassembled WGS sequence"/>
</dbReference>